<dbReference type="PANTHER" id="PTHR43736">
    <property type="entry name" value="ADP-RIBOSE PYROPHOSPHATASE"/>
    <property type="match status" value="1"/>
</dbReference>
<keyword evidence="3" id="KW-1185">Reference proteome</keyword>
<dbReference type="Proteomes" id="UP001165368">
    <property type="component" value="Unassembled WGS sequence"/>
</dbReference>
<organism evidence="2 3">
    <name type="scientific">Arthrobacter hankyongi</name>
    <dbReference type="NCBI Taxonomy" id="2904801"/>
    <lineage>
        <taxon>Bacteria</taxon>
        <taxon>Bacillati</taxon>
        <taxon>Actinomycetota</taxon>
        <taxon>Actinomycetes</taxon>
        <taxon>Micrococcales</taxon>
        <taxon>Micrococcaceae</taxon>
        <taxon>Arthrobacter</taxon>
    </lineage>
</organism>
<dbReference type="Pfam" id="PF21906">
    <property type="entry name" value="WHD_NrtR"/>
    <property type="match status" value="1"/>
</dbReference>
<dbReference type="InterPro" id="IPR054105">
    <property type="entry name" value="WHD_NrtR"/>
</dbReference>
<dbReference type="EMBL" id="JAKLTQ010000001">
    <property type="protein sequence ID" value="MCG2620862.1"/>
    <property type="molecule type" value="Genomic_DNA"/>
</dbReference>
<name>A0ABS9L2E0_9MICC</name>
<dbReference type="InterPro" id="IPR015797">
    <property type="entry name" value="NUDIX_hydrolase-like_dom_sf"/>
</dbReference>
<proteinExistence type="predicted"/>
<dbReference type="SUPFAM" id="SSF55811">
    <property type="entry name" value="Nudix"/>
    <property type="match status" value="1"/>
</dbReference>
<feature type="domain" description="Nudix hydrolase" evidence="1">
    <location>
        <begin position="17"/>
        <end position="145"/>
    </location>
</feature>
<evidence type="ECO:0000259" key="1">
    <source>
        <dbReference type="PROSITE" id="PS51462"/>
    </source>
</evidence>
<accession>A0ABS9L2E0</accession>
<dbReference type="SUPFAM" id="SSF46785">
    <property type="entry name" value="Winged helix' DNA-binding domain"/>
    <property type="match status" value="1"/>
</dbReference>
<comment type="caution">
    <text evidence="2">The sequence shown here is derived from an EMBL/GenBank/DDBJ whole genome shotgun (WGS) entry which is preliminary data.</text>
</comment>
<dbReference type="InterPro" id="IPR036388">
    <property type="entry name" value="WH-like_DNA-bd_sf"/>
</dbReference>
<dbReference type="PROSITE" id="PS51462">
    <property type="entry name" value="NUDIX"/>
    <property type="match status" value="1"/>
</dbReference>
<reference evidence="2" key="1">
    <citation type="submission" date="2022-01" db="EMBL/GenBank/DDBJ databases">
        <authorList>
            <person name="Jo J.-H."/>
            <person name="Im W.-T."/>
        </authorList>
    </citation>
    <scope>NUCLEOTIDE SEQUENCE</scope>
    <source>
        <strain evidence="2">I2-34</strain>
    </source>
</reference>
<protein>
    <submittedName>
        <fullName evidence="2">NUDIX domain-containing protein</fullName>
    </submittedName>
</protein>
<evidence type="ECO:0000313" key="2">
    <source>
        <dbReference type="EMBL" id="MCG2620862.1"/>
    </source>
</evidence>
<dbReference type="CDD" id="cd18873">
    <property type="entry name" value="NUDIX_NadM_like"/>
    <property type="match status" value="1"/>
</dbReference>
<evidence type="ECO:0000313" key="3">
    <source>
        <dbReference type="Proteomes" id="UP001165368"/>
    </source>
</evidence>
<dbReference type="InterPro" id="IPR036390">
    <property type="entry name" value="WH_DNA-bd_sf"/>
</dbReference>
<sequence length="218" mass="24403">MTICDNSSKTLTDYPRPSVAVDTAVLTVRGDQLSVLVVAHDKAPGFEWALPGTFLHEGERLADAVLRSLRDKAGITGRTPQQLYVFDDPARDPRGWVLSVAHVDMVPLKELERALENDGVKLLSVSDGVPGLPYDHTAIVERAMQWMRDQYEDQPDPGLLLEEPFTLRDLRMLHDAVKGEARQRDTFRRLMVASGEIMETGEMTGGGRGRPSRLWVRR</sequence>
<dbReference type="Pfam" id="PF00293">
    <property type="entry name" value="NUDIX"/>
    <property type="match status" value="1"/>
</dbReference>
<dbReference type="Gene3D" id="1.10.10.10">
    <property type="entry name" value="Winged helix-like DNA-binding domain superfamily/Winged helix DNA-binding domain"/>
    <property type="match status" value="1"/>
</dbReference>
<dbReference type="Gene3D" id="3.90.79.10">
    <property type="entry name" value="Nucleoside Triphosphate Pyrophosphohydrolase"/>
    <property type="match status" value="1"/>
</dbReference>
<dbReference type="PANTHER" id="PTHR43736:SF4">
    <property type="entry name" value="SLR1690 PROTEIN"/>
    <property type="match status" value="1"/>
</dbReference>
<dbReference type="InterPro" id="IPR000086">
    <property type="entry name" value="NUDIX_hydrolase_dom"/>
</dbReference>
<gene>
    <name evidence="2" type="ORF">LVY72_02915</name>
</gene>
<dbReference type="RefSeq" id="WP_237817944.1">
    <property type="nucleotide sequence ID" value="NZ_JAKLTQ010000001.1"/>
</dbReference>